<dbReference type="KEGG" id="spsw:Sps_00110"/>
<dbReference type="InterPro" id="IPR007412">
    <property type="entry name" value="FlgM"/>
</dbReference>
<organism evidence="10 11">
    <name type="scientific">Shewanella psychrophila</name>
    <dbReference type="NCBI Taxonomy" id="225848"/>
    <lineage>
        <taxon>Bacteria</taxon>
        <taxon>Pseudomonadati</taxon>
        <taxon>Pseudomonadota</taxon>
        <taxon>Gammaproteobacteria</taxon>
        <taxon>Alteromonadales</taxon>
        <taxon>Shewanellaceae</taxon>
        <taxon>Shewanella</taxon>
    </lineage>
</organism>
<evidence type="ECO:0000313" key="10">
    <source>
        <dbReference type="EMBL" id="AQS35331.1"/>
    </source>
</evidence>
<evidence type="ECO:0000313" key="11">
    <source>
        <dbReference type="Proteomes" id="UP000189545"/>
    </source>
</evidence>
<evidence type="ECO:0000256" key="8">
    <source>
        <dbReference type="ARBA" id="ARBA00030117"/>
    </source>
</evidence>
<dbReference type="RefSeq" id="WP_077750695.1">
    <property type="nucleotide sequence ID" value="NZ_CP014782.1"/>
</dbReference>
<evidence type="ECO:0000256" key="2">
    <source>
        <dbReference type="ARBA" id="ARBA00017823"/>
    </source>
</evidence>
<evidence type="ECO:0000256" key="3">
    <source>
        <dbReference type="ARBA" id="ARBA00022491"/>
    </source>
</evidence>
<keyword evidence="11" id="KW-1185">Reference proteome</keyword>
<dbReference type="Proteomes" id="UP000189545">
    <property type="component" value="Chromosome"/>
</dbReference>
<evidence type="ECO:0000259" key="9">
    <source>
        <dbReference type="Pfam" id="PF04316"/>
    </source>
</evidence>
<sequence length="94" mass="10571">MEIQKINSAISTEISTKKDQVLPLVKQDNPEKSIQAEHKVVSDDWQLLAGSQLELEILEDVDQARIDEIRQSLKSGTFKLDLDAISEAMLQQHG</sequence>
<dbReference type="Pfam" id="PF04316">
    <property type="entry name" value="FlgM"/>
    <property type="match status" value="1"/>
</dbReference>
<evidence type="ECO:0000256" key="7">
    <source>
        <dbReference type="ARBA" id="ARBA00024739"/>
    </source>
</evidence>
<dbReference type="GO" id="GO:0044781">
    <property type="term" value="P:bacterial-type flagellum organization"/>
    <property type="evidence" value="ECO:0007669"/>
    <property type="project" value="UniProtKB-KW"/>
</dbReference>
<reference evidence="10 11" key="1">
    <citation type="submission" date="2016-03" db="EMBL/GenBank/DDBJ databases">
        <title>Complete genome sequence of Shewanella psychrophila WP2, a deep sea bacterium isolated from west Pacific sediment.</title>
        <authorList>
            <person name="Xu G."/>
            <person name="Jian H."/>
        </authorList>
    </citation>
    <scope>NUCLEOTIDE SEQUENCE [LARGE SCALE GENOMIC DNA]</scope>
    <source>
        <strain evidence="10 11">WP2</strain>
    </source>
</reference>
<keyword evidence="4" id="KW-1005">Bacterial flagellum biogenesis</keyword>
<evidence type="ECO:0000256" key="5">
    <source>
        <dbReference type="ARBA" id="ARBA00023015"/>
    </source>
</evidence>
<dbReference type="STRING" id="225848.Sps_00110"/>
<evidence type="ECO:0000256" key="1">
    <source>
        <dbReference type="ARBA" id="ARBA00005322"/>
    </source>
</evidence>
<dbReference type="SUPFAM" id="SSF101498">
    <property type="entry name" value="Anti-sigma factor FlgM"/>
    <property type="match status" value="1"/>
</dbReference>
<dbReference type="OrthoDB" id="6400679at2"/>
<dbReference type="NCBIfam" id="TIGR03824">
    <property type="entry name" value="FlgM_jcvi"/>
    <property type="match status" value="1"/>
</dbReference>
<feature type="domain" description="Anti-sigma-28 factor FlgM C-terminal" evidence="9">
    <location>
        <begin position="41"/>
        <end position="91"/>
    </location>
</feature>
<dbReference type="InterPro" id="IPR031316">
    <property type="entry name" value="FlgM_C"/>
</dbReference>
<gene>
    <name evidence="10" type="ORF">Sps_00110</name>
</gene>
<dbReference type="EMBL" id="CP014782">
    <property type="protein sequence ID" value="AQS35331.1"/>
    <property type="molecule type" value="Genomic_DNA"/>
</dbReference>
<keyword evidence="3" id="KW-0678">Repressor</keyword>
<name>A0A1S6HIH6_9GAMM</name>
<evidence type="ECO:0000256" key="4">
    <source>
        <dbReference type="ARBA" id="ARBA00022795"/>
    </source>
</evidence>
<accession>A0A1S6HIH6</accession>
<protein>
    <recommendedName>
        <fullName evidence="2">Negative regulator of flagellin synthesis</fullName>
    </recommendedName>
    <alternativeName>
        <fullName evidence="8">Anti-sigma-28 factor</fullName>
    </alternativeName>
</protein>
<comment type="function">
    <text evidence="7">Responsible for the coupling of flagellin expression to flagellar assembly by preventing expression of the flagellin genes when a component of the middle class of proteins is defective. It negatively regulates flagellar genes by inhibiting the activity of FliA by directly binding to FliA.</text>
</comment>
<comment type="similarity">
    <text evidence="1">Belongs to the FlgM family.</text>
</comment>
<dbReference type="InterPro" id="IPR035890">
    <property type="entry name" value="Anti-sigma-28_factor_FlgM_sf"/>
</dbReference>
<proteinExistence type="inferred from homology"/>
<dbReference type="AlphaFoldDB" id="A0A1S6HIH6"/>
<keyword evidence="5" id="KW-0805">Transcription regulation</keyword>
<keyword evidence="6" id="KW-0804">Transcription</keyword>
<evidence type="ECO:0000256" key="6">
    <source>
        <dbReference type="ARBA" id="ARBA00023163"/>
    </source>
</evidence>
<dbReference type="GO" id="GO:0045892">
    <property type="term" value="P:negative regulation of DNA-templated transcription"/>
    <property type="evidence" value="ECO:0007669"/>
    <property type="project" value="InterPro"/>
</dbReference>